<feature type="region of interest" description="Disordered" evidence="3">
    <location>
        <begin position="623"/>
        <end position="645"/>
    </location>
</feature>
<feature type="compositionally biased region" description="Basic and acidic residues" evidence="3">
    <location>
        <begin position="66"/>
        <end position="220"/>
    </location>
</feature>
<reference evidence="4" key="1">
    <citation type="journal article" date="2019" name="bioRxiv">
        <title>The Genome of the Zebra Mussel, Dreissena polymorpha: A Resource for Invasive Species Research.</title>
        <authorList>
            <person name="McCartney M.A."/>
            <person name="Auch B."/>
            <person name="Kono T."/>
            <person name="Mallez S."/>
            <person name="Zhang Y."/>
            <person name="Obille A."/>
            <person name="Becker A."/>
            <person name="Abrahante J.E."/>
            <person name="Garbe J."/>
            <person name="Badalamenti J.P."/>
            <person name="Herman A."/>
            <person name="Mangelson H."/>
            <person name="Liachko I."/>
            <person name="Sullivan S."/>
            <person name="Sone E.D."/>
            <person name="Koren S."/>
            <person name="Silverstein K.A.T."/>
            <person name="Beckman K.B."/>
            <person name="Gohl D.M."/>
        </authorList>
    </citation>
    <scope>NUCLEOTIDE SEQUENCE</scope>
    <source>
        <strain evidence="4">Duluth1</strain>
        <tissue evidence="4">Whole animal</tissue>
    </source>
</reference>
<feature type="compositionally biased region" description="Polar residues" evidence="3">
    <location>
        <begin position="744"/>
        <end position="755"/>
    </location>
</feature>
<dbReference type="GO" id="GO:0036464">
    <property type="term" value="C:cytoplasmic ribonucleoprotein granule"/>
    <property type="evidence" value="ECO:0007669"/>
    <property type="project" value="UniProtKB-ARBA"/>
</dbReference>
<feature type="region of interest" description="Disordered" evidence="3">
    <location>
        <begin position="1315"/>
        <end position="1349"/>
    </location>
</feature>
<organism evidence="4 5">
    <name type="scientific">Dreissena polymorpha</name>
    <name type="common">Zebra mussel</name>
    <name type="synonym">Mytilus polymorpha</name>
    <dbReference type="NCBI Taxonomy" id="45954"/>
    <lineage>
        <taxon>Eukaryota</taxon>
        <taxon>Metazoa</taxon>
        <taxon>Spiralia</taxon>
        <taxon>Lophotrochozoa</taxon>
        <taxon>Mollusca</taxon>
        <taxon>Bivalvia</taxon>
        <taxon>Autobranchia</taxon>
        <taxon>Heteroconchia</taxon>
        <taxon>Euheterodonta</taxon>
        <taxon>Imparidentia</taxon>
        <taxon>Neoheterodontei</taxon>
        <taxon>Myida</taxon>
        <taxon>Dreissenoidea</taxon>
        <taxon>Dreissenidae</taxon>
        <taxon>Dreissena</taxon>
    </lineage>
</organism>
<dbReference type="GO" id="GO:0005634">
    <property type="term" value="C:nucleus"/>
    <property type="evidence" value="ECO:0007669"/>
    <property type="project" value="TreeGrafter"/>
</dbReference>
<evidence type="ECO:0000256" key="1">
    <source>
        <dbReference type="ARBA" id="ARBA00004496"/>
    </source>
</evidence>
<evidence type="ECO:0000313" key="5">
    <source>
        <dbReference type="Proteomes" id="UP000828390"/>
    </source>
</evidence>
<feature type="compositionally biased region" description="Basic and acidic residues" evidence="3">
    <location>
        <begin position="249"/>
        <end position="286"/>
    </location>
</feature>
<feature type="region of interest" description="Disordered" evidence="3">
    <location>
        <begin position="372"/>
        <end position="392"/>
    </location>
</feature>
<name>A0A9D4N7P1_DREPO</name>
<proteinExistence type="predicted"/>
<accession>A0A9D4N7P1</accession>
<evidence type="ECO:0000256" key="3">
    <source>
        <dbReference type="SAM" id="MobiDB-lite"/>
    </source>
</evidence>
<dbReference type="GO" id="GO:0003729">
    <property type="term" value="F:mRNA binding"/>
    <property type="evidence" value="ECO:0007669"/>
    <property type="project" value="TreeGrafter"/>
</dbReference>
<feature type="compositionally biased region" description="Low complexity" evidence="3">
    <location>
        <begin position="756"/>
        <end position="772"/>
    </location>
</feature>
<gene>
    <name evidence="4" type="ORF">DPMN_015401</name>
</gene>
<comment type="caution">
    <text evidence="4">The sequence shown here is derived from an EMBL/GenBank/DDBJ whole genome shotgun (WGS) entry which is preliminary data.</text>
</comment>
<feature type="region of interest" description="Disordered" evidence="3">
    <location>
        <begin position="974"/>
        <end position="1047"/>
    </location>
</feature>
<dbReference type="EMBL" id="JAIWYP010000001">
    <property type="protein sequence ID" value="KAH3891307.1"/>
    <property type="molecule type" value="Genomic_DNA"/>
</dbReference>
<feature type="region of interest" description="Disordered" evidence="3">
    <location>
        <begin position="744"/>
        <end position="778"/>
    </location>
</feature>
<dbReference type="GO" id="GO:0017148">
    <property type="term" value="P:negative regulation of translation"/>
    <property type="evidence" value="ECO:0007669"/>
    <property type="project" value="TreeGrafter"/>
</dbReference>
<feature type="compositionally biased region" description="Polar residues" evidence="3">
    <location>
        <begin position="307"/>
        <end position="323"/>
    </location>
</feature>
<reference evidence="4" key="2">
    <citation type="submission" date="2020-11" db="EMBL/GenBank/DDBJ databases">
        <authorList>
            <person name="McCartney M.A."/>
            <person name="Auch B."/>
            <person name="Kono T."/>
            <person name="Mallez S."/>
            <person name="Becker A."/>
            <person name="Gohl D.M."/>
            <person name="Silverstein K.A.T."/>
            <person name="Koren S."/>
            <person name="Bechman K.B."/>
            <person name="Herman A."/>
            <person name="Abrahante J.E."/>
            <person name="Garbe J."/>
        </authorList>
    </citation>
    <scope>NUCLEOTIDE SEQUENCE</scope>
    <source>
        <strain evidence="4">Duluth1</strain>
        <tissue evidence="4">Whole animal</tissue>
    </source>
</reference>
<dbReference type="Pfam" id="PF10477">
    <property type="entry name" value="EIF4E-T"/>
    <property type="match status" value="1"/>
</dbReference>
<dbReference type="InterPro" id="IPR018862">
    <property type="entry name" value="eIF4E-T"/>
</dbReference>
<sequence length="1529" mass="168899">SERSADPKERLKEEKDIIVLSPQRRSFGTGCHVSHQQPLLQRALSNIEAERDSRRDPRRIGSGRIQIDRERTRDSQIDRERTRDSQIDRERTRDSQIDRERTRDTQIDRERTRESQIDRERTRESQIDRERTRGSERSEPEYSARTERSDRHVDKDPRDFRSPRDREVERDRDRDFRNPRDRFERDDRRFDRDRLFSRRDMEDRSERNTHRDRDFRDHGSRYNHRRDRRDSNKEEEPEWFSGGPISKTDTIELHGFERERRASDHPTNEDKAETHTAIKTQEKAEDREEGECSESEDQDHNEGISVSDRNGSLETNESSSPETNGPECHPTKTDTQPPPFDFLSFFSNLPGLFSAEQEDVTGDVGSSRFFQKYRGEGRGQQGKSSRENSRRSSLIEEEFGYLNDLLNGSRSPVIPSPPPPSANMLFDRSSFLSPFASSDKQHHLEFGNDTFVTALINNAVALDRNRSIPPDMKSMPSELEPRLKALLYGRLDSNSSSGNTTPGFNSPLNVGKVKTVAELEGELQRSREAKGVYYPASARPHGNSERSTPQGEGDLSAFNKLITLMQAGEARPVESPSNDSFKYNQLVNLMQAGTVRTAESPKLKTDGPSVTHIPSHFKSQQMMQGGTQGMQVSGQPQQAPPPQAPLSHMQQAQYHIHGRMIQKIDSHGTPGQQQNVRGSLDEIQFDMMDGYHGNMTPPPSFQHPINLSDASAAQKQFFEALQRNKEEQLQKRQAVIQTMRLQQNMGPGSAQVQLTPSGSQQQSSQARRPSSGDPIMNFLKANPTIITKPASPTPPPQQGGAMAMMGVIHPPPRGPTPSPVLQSALLQRQAPGTPRVPSPIMFSQQPPMHLNAPSPIHPAQGGSLPQSPVGQTPGSVNSIRPPAVPRVPSPQELIVHTQAILQNALIKKQLEDQKERFYKKQQERVKSPNLLVAPPPGSVFSVATPTVTLPPAMSTSTPAKAPVNVAFTPTSVIRKMHSEKANEKEKLRRDSIDTEHLEGKEESQVADRELSQELHAGKPRPASPRASSAATTPASYQAPHTSIPPPTMLHTVPPPPLPNHNQVLPNLVSVLPPGASAVIPGILPPFNSNHMTHMPPPLPLVSTHLPPPLLSPGTAGLPTFPLPHGGGHQSLTLSSTQDQIDAAKSQHLRALLGQHSPNLQSVGVAVVTSGLPSMGRPIVKGNAPLTQAVSMTPSMQLTGALSQAGMSPEEIAKFLQRQQISSSPYSVPPRPGLPSPGAYGIPLQGRLTLPSGPILGAGQVSGAGTSPVLLQQIMQGVTPRGMNQFAGLQGTRMVDPRALRGQLPQGLVPVSLGNHHFTPRPLTPQQHHQQKNGPVSPGQLVSSMATPASKPESANLMKWFGSDVLKTSLSTMPPLPVQGQRVLTLDEIERLVISYPVGFNIMQGLWSHKQIWLVRSYPVGFNITQGWSGATLLALISRKVCGLISRYGSSYQTVEDENLSQPSARPYLIHLRSGGDTRAYRTRYSQDMKFAIVLLALCAAALAEHEDKPSIPHMPDLSQIKLPNGMKVP</sequence>
<feature type="compositionally biased region" description="Low complexity" evidence="3">
    <location>
        <begin position="1019"/>
        <end position="1035"/>
    </location>
</feature>
<dbReference type="PANTHER" id="PTHR12269:SF1">
    <property type="entry name" value="EUKARYOTIC TRANSLATION INITIATION FACTOR 4E TRANSPORTER"/>
    <property type="match status" value="1"/>
</dbReference>
<feature type="compositionally biased region" description="Low complexity" evidence="3">
    <location>
        <begin position="623"/>
        <end position="637"/>
    </location>
</feature>
<feature type="compositionally biased region" description="Polar residues" evidence="3">
    <location>
        <begin position="1323"/>
        <end position="1346"/>
    </location>
</feature>
<dbReference type="PANTHER" id="PTHR12269">
    <property type="entry name" value="EUKARYOTIC TRANSLATION INITIATION FACTOR 4E TRANSPORTER"/>
    <property type="match status" value="1"/>
</dbReference>
<keyword evidence="5" id="KW-1185">Reference proteome</keyword>
<feature type="compositionally biased region" description="Basic and acidic residues" evidence="3">
    <location>
        <begin position="976"/>
        <end position="1016"/>
    </location>
</feature>
<dbReference type="Proteomes" id="UP000828390">
    <property type="component" value="Unassembled WGS sequence"/>
</dbReference>
<evidence type="ECO:0000313" key="4">
    <source>
        <dbReference type="EMBL" id="KAH3891307.1"/>
    </source>
</evidence>
<keyword evidence="2" id="KW-0963">Cytoplasm</keyword>
<evidence type="ECO:0000256" key="2">
    <source>
        <dbReference type="ARBA" id="ARBA00022490"/>
    </source>
</evidence>
<feature type="non-terminal residue" evidence="4">
    <location>
        <position position="1"/>
    </location>
</feature>
<feature type="compositionally biased region" description="Acidic residues" evidence="3">
    <location>
        <begin position="287"/>
        <end position="299"/>
    </location>
</feature>
<feature type="compositionally biased region" description="Basic and acidic residues" evidence="3">
    <location>
        <begin position="48"/>
        <end position="59"/>
    </location>
</feature>
<comment type="subcellular location">
    <subcellularLocation>
        <location evidence="1">Cytoplasm</location>
    </subcellularLocation>
</comment>
<protein>
    <submittedName>
        <fullName evidence="4">Uncharacterized protein</fullName>
    </submittedName>
</protein>
<feature type="region of interest" description="Disordered" evidence="3">
    <location>
        <begin position="47"/>
        <end position="343"/>
    </location>
</feature>